<name>A0A9R1BT55_TRITD</name>
<dbReference type="Proteomes" id="UP000324705">
    <property type="component" value="Chromosome 7A"/>
</dbReference>
<dbReference type="Pfam" id="PF25372">
    <property type="entry name" value="DUF7885"/>
    <property type="match status" value="1"/>
</dbReference>
<dbReference type="Gene3D" id="3.80.10.10">
    <property type="entry name" value="Ribonuclease Inhibitor"/>
    <property type="match status" value="2"/>
</dbReference>
<dbReference type="PANTHER" id="PTHR13318">
    <property type="entry name" value="PARTNER OF PAIRED, ISOFORM B-RELATED"/>
    <property type="match status" value="1"/>
</dbReference>
<sequence>MPDYILPTTLAKVPNCMPLLRKISLMGNYRLSDNGLDKLISAAPSLSSLNLSECSLLTSTGIENLANRLQSVLRELYINDCLNVDAMMILPALKKIKQLEVLSMSGIQSVCDKFVNELIPIHGPNIRELAFAGCLKLTSSSIKTIGVNCPQLSSLDIRNLSRLRDSATRHLRDGCRFIKKLKLQKNTFSDEALSQFLEESGGCLTELSLNNIEKVLCPCSFLSARMCVSH</sequence>
<dbReference type="GO" id="GO:0019005">
    <property type="term" value="C:SCF ubiquitin ligase complex"/>
    <property type="evidence" value="ECO:0007669"/>
    <property type="project" value="TreeGrafter"/>
</dbReference>
<accession>A0A9R1BT55</accession>
<dbReference type="InterPro" id="IPR032675">
    <property type="entry name" value="LRR_dom_sf"/>
</dbReference>
<proteinExistence type="predicted"/>
<keyword evidence="3" id="KW-1185">Reference proteome</keyword>
<evidence type="ECO:0000259" key="1">
    <source>
        <dbReference type="Pfam" id="PF25372"/>
    </source>
</evidence>
<dbReference type="GO" id="GO:0031146">
    <property type="term" value="P:SCF-dependent proteasomal ubiquitin-dependent protein catabolic process"/>
    <property type="evidence" value="ECO:0007669"/>
    <property type="project" value="TreeGrafter"/>
</dbReference>
<feature type="domain" description="F-box/LRR-repeat protein 15-like leucin rich repeat" evidence="1">
    <location>
        <begin position="20"/>
        <end position="193"/>
    </location>
</feature>
<reference evidence="2 3" key="1">
    <citation type="submission" date="2017-09" db="EMBL/GenBank/DDBJ databases">
        <authorList>
            <consortium name="International Durum Wheat Genome Sequencing Consortium (IDWGSC)"/>
            <person name="Milanesi L."/>
        </authorList>
    </citation>
    <scope>NUCLEOTIDE SEQUENCE [LARGE SCALE GENOMIC DNA]</scope>
    <source>
        <strain evidence="3">cv. Svevo</strain>
    </source>
</reference>
<evidence type="ECO:0000313" key="3">
    <source>
        <dbReference type="Proteomes" id="UP000324705"/>
    </source>
</evidence>
<dbReference type="Gramene" id="TRITD7Av1G248600.3">
    <property type="protein sequence ID" value="TRITD7Av1G248600.3"/>
    <property type="gene ID" value="TRITD7Av1G248600"/>
</dbReference>
<protein>
    <recommendedName>
        <fullName evidence="1">F-box/LRR-repeat protein 15-like leucin rich repeat domain-containing protein</fullName>
    </recommendedName>
</protein>
<gene>
    <name evidence="2" type="ORF">TRITD_7Av1G248600</name>
</gene>
<dbReference type="SUPFAM" id="SSF52047">
    <property type="entry name" value="RNI-like"/>
    <property type="match status" value="1"/>
</dbReference>
<evidence type="ECO:0000313" key="2">
    <source>
        <dbReference type="EMBL" id="VAI80083.1"/>
    </source>
</evidence>
<dbReference type="SMART" id="SM00367">
    <property type="entry name" value="LRR_CC"/>
    <property type="match status" value="4"/>
</dbReference>
<dbReference type="EMBL" id="LT934123">
    <property type="protein sequence ID" value="VAI80083.1"/>
    <property type="molecule type" value="Genomic_DNA"/>
</dbReference>
<dbReference type="InterPro" id="IPR006553">
    <property type="entry name" value="Leu-rich_rpt_Cys-con_subtyp"/>
</dbReference>
<dbReference type="InterPro" id="IPR057207">
    <property type="entry name" value="FBXL15_LRR"/>
</dbReference>
<dbReference type="AlphaFoldDB" id="A0A9R1BT55"/>
<organism evidence="2 3">
    <name type="scientific">Triticum turgidum subsp. durum</name>
    <name type="common">Durum wheat</name>
    <name type="synonym">Triticum durum</name>
    <dbReference type="NCBI Taxonomy" id="4567"/>
    <lineage>
        <taxon>Eukaryota</taxon>
        <taxon>Viridiplantae</taxon>
        <taxon>Streptophyta</taxon>
        <taxon>Embryophyta</taxon>
        <taxon>Tracheophyta</taxon>
        <taxon>Spermatophyta</taxon>
        <taxon>Magnoliopsida</taxon>
        <taxon>Liliopsida</taxon>
        <taxon>Poales</taxon>
        <taxon>Poaceae</taxon>
        <taxon>BOP clade</taxon>
        <taxon>Pooideae</taxon>
        <taxon>Triticodae</taxon>
        <taxon>Triticeae</taxon>
        <taxon>Triticinae</taxon>
        <taxon>Triticum</taxon>
    </lineage>
</organism>
<dbReference type="PANTHER" id="PTHR13318:SF255">
    <property type="entry name" value="OS08G0459100 PROTEIN"/>
    <property type="match status" value="1"/>
</dbReference>